<keyword evidence="2" id="KW-1185">Reference proteome</keyword>
<reference evidence="1 2" key="1">
    <citation type="submission" date="2020-01" db="EMBL/GenBank/DDBJ databases">
        <title>Genome analysis.</title>
        <authorList>
            <person name="Wu S."/>
            <person name="Wang G."/>
        </authorList>
    </citation>
    <scope>NUCLEOTIDE SEQUENCE [LARGE SCALE GENOMIC DNA]</scope>
    <source>
        <strain evidence="1 2">SYL130</strain>
    </source>
</reference>
<proteinExistence type="predicted"/>
<evidence type="ECO:0000313" key="1">
    <source>
        <dbReference type="EMBL" id="NCI48485.1"/>
    </source>
</evidence>
<dbReference type="EMBL" id="JAACJS010000002">
    <property type="protein sequence ID" value="NCI48485.1"/>
    <property type="molecule type" value="Genomic_DNA"/>
</dbReference>
<comment type="caution">
    <text evidence="1">The sequence shown here is derived from an EMBL/GenBank/DDBJ whole genome shotgun (WGS) entry which is preliminary data.</text>
</comment>
<dbReference type="RefSeq" id="WP_161816809.1">
    <property type="nucleotide sequence ID" value="NZ_JAACJS010000002.1"/>
</dbReference>
<organism evidence="1 2">
    <name type="scientific">Sediminibacterium roseum</name>
    <dbReference type="NCBI Taxonomy" id="1978412"/>
    <lineage>
        <taxon>Bacteria</taxon>
        <taxon>Pseudomonadati</taxon>
        <taxon>Bacteroidota</taxon>
        <taxon>Chitinophagia</taxon>
        <taxon>Chitinophagales</taxon>
        <taxon>Chitinophagaceae</taxon>
        <taxon>Sediminibacterium</taxon>
    </lineage>
</organism>
<name>A0ABW9ZTS7_9BACT</name>
<dbReference type="Proteomes" id="UP000753802">
    <property type="component" value="Unassembled WGS sequence"/>
</dbReference>
<accession>A0ABW9ZTS7</accession>
<sequence>MQNNKISVSISAADKQAVLKNVAALQNQLKSVLIFNLTAEDRKGMAKMGERMATFTSKSLTYAGQNQSLIPAFMSLDKANKDFALAMDLAEIHKKLSTLLTALEDTMMIAGAEAHESGLIFYNAVKGASRSSIPGTKAIQEDLAAHFPRSKFTKNPKTTD</sequence>
<evidence type="ECO:0000313" key="2">
    <source>
        <dbReference type="Proteomes" id="UP000753802"/>
    </source>
</evidence>
<protein>
    <submittedName>
        <fullName evidence="1">Uncharacterized protein</fullName>
    </submittedName>
</protein>
<gene>
    <name evidence="1" type="ORF">GWC95_01030</name>
</gene>